<evidence type="ECO:0000313" key="2">
    <source>
        <dbReference type="EMBL" id="KAK7996327.1"/>
    </source>
</evidence>
<keyword evidence="3" id="KW-1185">Reference proteome</keyword>
<organism evidence="2 3">
    <name type="scientific">Apiospora marii</name>
    <dbReference type="NCBI Taxonomy" id="335849"/>
    <lineage>
        <taxon>Eukaryota</taxon>
        <taxon>Fungi</taxon>
        <taxon>Dikarya</taxon>
        <taxon>Ascomycota</taxon>
        <taxon>Pezizomycotina</taxon>
        <taxon>Sordariomycetes</taxon>
        <taxon>Xylariomycetidae</taxon>
        <taxon>Amphisphaeriales</taxon>
        <taxon>Apiosporaceae</taxon>
        <taxon>Apiospora</taxon>
    </lineage>
</organism>
<reference evidence="2 3" key="1">
    <citation type="submission" date="2023-01" db="EMBL/GenBank/DDBJ databases">
        <title>Analysis of 21 Apiospora genomes using comparative genomics revels a genus with tremendous synthesis potential of carbohydrate active enzymes and secondary metabolites.</title>
        <authorList>
            <person name="Sorensen T."/>
        </authorList>
    </citation>
    <scope>NUCLEOTIDE SEQUENCE [LARGE SCALE GENOMIC DNA]</scope>
    <source>
        <strain evidence="2 3">CBS 20057</strain>
    </source>
</reference>
<sequence>MNRAGPFDCGNQEGDGDLRHNFKLGPSLGRGDFAPSSQSDGPAQEDVHCAGMRKLEAANDWDGLNKHSPFEESWRNAMVESFGRVGNAFTMDE</sequence>
<dbReference type="Proteomes" id="UP001396898">
    <property type="component" value="Unassembled WGS sequence"/>
</dbReference>
<accession>A0ABR1R2N3</accession>
<comment type="caution">
    <text evidence="2">The sequence shown here is derived from an EMBL/GenBank/DDBJ whole genome shotgun (WGS) entry which is preliminary data.</text>
</comment>
<evidence type="ECO:0000313" key="3">
    <source>
        <dbReference type="Proteomes" id="UP001396898"/>
    </source>
</evidence>
<name>A0ABR1R2N3_9PEZI</name>
<proteinExistence type="predicted"/>
<dbReference type="EMBL" id="JAQQWI010000022">
    <property type="protein sequence ID" value="KAK7996327.1"/>
    <property type="molecule type" value="Genomic_DNA"/>
</dbReference>
<gene>
    <name evidence="2" type="ORF">PG991_015794</name>
</gene>
<protein>
    <submittedName>
        <fullName evidence="2">Uncharacterized protein</fullName>
    </submittedName>
</protein>
<feature type="region of interest" description="Disordered" evidence="1">
    <location>
        <begin position="1"/>
        <end position="45"/>
    </location>
</feature>
<evidence type="ECO:0000256" key="1">
    <source>
        <dbReference type="SAM" id="MobiDB-lite"/>
    </source>
</evidence>